<dbReference type="Proteomes" id="UP001241072">
    <property type="component" value="Unassembled WGS sequence"/>
</dbReference>
<protein>
    <submittedName>
        <fullName evidence="5">Helix-turn-helix domain-containing protein</fullName>
    </submittedName>
</protein>
<reference evidence="5 6" key="1">
    <citation type="submission" date="2023-07" db="EMBL/GenBank/DDBJ databases">
        <title>Protaetiibacter sp. nov WY-16 isolated from soil.</title>
        <authorList>
            <person name="Liu B."/>
            <person name="Wan Y."/>
        </authorList>
    </citation>
    <scope>NUCLEOTIDE SEQUENCE [LARGE SCALE GENOMIC DNA]</scope>
    <source>
        <strain evidence="5 6">WY-16</strain>
    </source>
</reference>
<organism evidence="5 6">
    <name type="scientific">Antiquaquibacter soli</name>
    <dbReference type="NCBI Taxonomy" id="3064523"/>
    <lineage>
        <taxon>Bacteria</taxon>
        <taxon>Bacillati</taxon>
        <taxon>Actinomycetota</taxon>
        <taxon>Actinomycetes</taxon>
        <taxon>Micrococcales</taxon>
        <taxon>Microbacteriaceae</taxon>
        <taxon>Antiquaquibacter</taxon>
    </lineage>
</organism>
<sequence length="149" mass="16648">MDPTEFNARCSIARSLDVLGEKWTLLILREAFRGRARFSEFRDSLGVARDILANRLATLVEYGVLEKRAYRDENARERFEYVLTPAGRDLRVVLVALTEWGDRHRALPTGPSVAYVEEASGQPVHLEFVTADGRPVPASVVTSVFADAV</sequence>
<evidence type="ECO:0000256" key="2">
    <source>
        <dbReference type="ARBA" id="ARBA00023125"/>
    </source>
</evidence>
<evidence type="ECO:0000313" key="5">
    <source>
        <dbReference type="EMBL" id="MDO7880641.1"/>
    </source>
</evidence>
<evidence type="ECO:0000313" key="6">
    <source>
        <dbReference type="Proteomes" id="UP001241072"/>
    </source>
</evidence>
<dbReference type="InterPro" id="IPR002577">
    <property type="entry name" value="HTH_HxlR"/>
</dbReference>
<dbReference type="PANTHER" id="PTHR33204">
    <property type="entry name" value="TRANSCRIPTIONAL REGULATOR, MARR FAMILY"/>
    <property type="match status" value="1"/>
</dbReference>
<feature type="domain" description="HTH hxlR-type" evidence="4">
    <location>
        <begin position="10"/>
        <end position="109"/>
    </location>
</feature>
<dbReference type="Gene3D" id="1.10.10.10">
    <property type="entry name" value="Winged helix-like DNA-binding domain superfamily/Winged helix DNA-binding domain"/>
    <property type="match status" value="1"/>
</dbReference>
<dbReference type="RefSeq" id="WP_305001073.1">
    <property type="nucleotide sequence ID" value="NZ_JAUQUB010000001.1"/>
</dbReference>
<keyword evidence="2" id="KW-0238">DNA-binding</keyword>
<dbReference type="PROSITE" id="PS51118">
    <property type="entry name" value="HTH_HXLR"/>
    <property type="match status" value="1"/>
</dbReference>
<dbReference type="PANTHER" id="PTHR33204:SF18">
    <property type="entry name" value="TRANSCRIPTIONAL REGULATORY PROTEIN"/>
    <property type="match status" value="1"/>
</dbReference>
<gene>
    <name evidence="5" type="ORF">Q5716_00205</name>
</gene>
<dbReference type="InterPro" id="IPR036390">
    <property type="entry name" value="WH_DNA-bd_sf"/>
</dbReference>
<evidence type="ECO:0000259" key="4">
    <source>
        <dbReference type="PROSITE" id="PS51118"/>
    </source>
</evidence>
<name>A0ABT9BHZ6_9MICO</name>
<evidence type="ECO:0000256" key="3">
    <source>
        <dbReference type="ARBA" id="ARBA00023163"/>
    </source>
</evidence>
<dbReference type="EMBL" id="JAUQUB010000001">
    <property type="protein sequence ID" value="MDO7880641.1"/>
    <property type="molecule type" value="Genomic_DNA"/>
</dbReference>
<dbReference type="Pfam" id="PF01638">
    <property type="entry name" value="HxlR"/>
    <property type="match status" value="1"/>
</dbReference>
<keyword evidence="1" id="KW-0805">Transcription regulation</keyword>
<dbReference type="InterPro" id="IPR036388">
    <property type="entry name" value="WH-like_DNA-bd_sf"/>
</dbReference>
<accession>A0ABT9BHZ6</accession>
<dbReference type="SUPFAM" id="SSF46785">
    <property type="entry name" value="Winged helix' DNA-binding domain"/>
    <property type="match status" value="1"/>
</dbReference>
<keyword evidence="6" id="KW-1185">Reference proteome</keyword>
<evidence type="ECO:0000256" key="1">
    <source>
        <dbReference type="ARBA" id="ARBA00023015"/>
    </source>
</evidence>
<proteinExistence type="predicted"/>
<comment type="caution">
    <text evidence="5">The sequence shown here is derived from an EMBL/GenBank/DDBJ whole genome shotgun (WGS) entry which is preliminary data.</text>
</comment>
<keyword evidence="3" id="KW-0804">Transcription</keyword>